<reference evidence="2 3" key="1">
    <citation type="submission" date="2020-08" db="EMBL/GenBank/DDBJ databases">
        <title>A Genomic Blueprint of the Chicken Gut Microbiome.</title>
        <authorList>
            <person name="Gilroy R."/>
            <person name="Ravi A."/>
            <person name="Getino M."/>
            <person name="Pursley I."/>
            <person name="Horton D.L."/>
            <person name="Alikhan N.-F."/>
            <person name="Baker D."/>
            <person name="Gharbi K."/>
            <person name="Hall N."/>
            <person name="Watson M."/>
            <person name="Adriaenssens E.M."/>
            <person name="Foster-Nyarko E."/>
            <person name="Jarju S."/>
            <person name="Secka A."/>
            <person name="Antonio M."/>
            <person name="Oren A."/>
            <person name="Chaudhuri R."/>
            <person name="La Ragione R.M."/>
            <person name="Hildebrand F."/>
            <person name="Pallen M.J."/>
        </authorList>
    </citation>
    <scope>NUCLEOTIDE SEQUENCE [LARGE SCALE GENOMIC DNA]</scope>
    <source>
        <strain evidence="2 3">Sa3CUN1</strain>
    </source>
</reference>
<evidence type="ECO:0000313" key="2">
    <source>
        <dbReference type="EMBL" id="MBD7915216.1"/>
    </source>
</evidence>
<dbReference type="CDD" id="cd15786">
    <property type="entry name" value="CPF_1278_like"/>
    <property type="match status" value="1"/>
</dbReference>
<evidence type="ECO:0000313" key="3">
    <source>
        <dbReference type="Proteomes" id="UP000640335"/>
    </source>
</evidence>
<dbReference type="Gene3D" id="3.30.1490.410">
    <property type="entry name" value="Uncharacterised protein PF16224, DUF4883"/>
    <property type="match status" value="1"/>
</dbReference>
<dbReference type="PROSITE" id="PS51257">
    <property type="entry name" value="PROKAR_LIPOPROTEIN"/>
    <property type="match status" value="1"/>
</dbReference>
<accession>A0ABR8Q461</accession>
<evidence type="ECO:0000256" key="1">
    <source>
        <dbReference type="SAM" id="SignalP"/>
    </source>
</evidence>
<comment type="caution">
    <text evidence="2">The sequence shown here is derived from an EMBL/GenBank/DDBJ whole genome shotgun (WGS) entry which is preliminary data.</text>
</comment>
<proteinExistence type="predicted"/>
<feature type="signal peptide" evidence="1">
    <location>
        <begin position="1"/>
        <end position="19"/>
    </location>
</feature>
<feature type="chain" id="PRO_5045636308" evidence="1">
    <location>
        <begin position="20"/>
        <end position="162"/>
    </location>
</feature>
<dbReference type="Pfam" id="PF16224">
    <property type="entry name" value="DUF4883"/>
    <property type="match status" value="1"/>
</dbReference>
<keyword evidence="1" id="KW-0732">Signal</keyword>
<dbReference type="RefSeq" id="WP_191749979.1">
    <property type="nucleotide sequence ID" value="NZ_JACSQZ010000027.1"/>
</dbReference>
<protein>
    <submittedName>
        <fullName evidence="2">DUF4883 family protein</fullName>
    </submittedName>
</protein>
<dbReference type="InterPro" id="IPR032619">
    <property type="entry name" value="DUF4883"/>
</dbReference>
<dbReference type="Proteomes" id="UP000640335">
    <property type="component" value="Unassembled WGS sequence"/>
</dbReference>
<name>A0ABR8Q461_9CLOT</name>
<gene>
    <name evidence="2" type="ORF">H9660_08660</name>
</gene>
<sequence>MKKYITVFLAILISLLLTSCNFNKSQYISPKNKPKINYYTSEIENHIKNEESYTIKIFDLNVYKYYEVSKKEHSIIPEFIDNIDNDNYDIEIDENLSPEYEIIIEFEKEKYIINAYNDKLISIHPWDGIYPQDTISMEGIPDYYNIYKYCEYIKKVSRGFEG</sequence>
<keyword evidence="3" id="KW-1185">Reference proteome</keyword>
<dbReference type="EMBL" id="JACSQZ010000027">
    <property type="protein sequence ID" value="MBD7915216.1"/>
    <property type="molecule type" value="Genomic_DNA"/>
</dbReference>
<organism evidence="2 3">
    <name type="scientific">Clostridium gallinarum</name>
    <dbReference type="NCBI Taxonomy" id="2762246"/>
    <lineage>
        <taxon>Bacteria</taxon>
        <taxon>Bacillati</taxon>
        <taxon>Bacillota</taxon>
        <taxon>Clostridia</taxon>
        <taxon>Eubacteriales</taxon>
        <taxon>Clostridiaceae</taxon>
        <taxon>Clostridium</taxon>
    </lineage>
</organism>